<feature type="chain" id="PRO_5034601718" description="DUF3575 domain-containing protein" evidence="1">
    <location>
        <begin position="26"/>
        <end position="180"/>
    </location>
</feature>
<proteinExistence type="predicted"/>
<sequence length="180" mass="20456">MDMGLNLKLCLLAFGIFIASSVLHAQEVVEPKVEVFAGAELHYRDIFYGKIYEVLVNVTPGLKWNMGKQWKLAGQAIIPVYNDYGDRYKKIRLNMAVLSKEWDWNGKQFLKVSGGLFGKERYGLDTKWMYLANRWLALDAQMGVTGFCSMAVDWECSKMERVTGQAGVLPISPLFKRTCV</sequence>
<evidence type="ECO:0000313" key="2">
    <source>
        <dbReference type="EMBL" id="CUN88965.1"/>
    </source>
</evidence>
<dbReference type="AlphaFoldDB" id="A0A8D9P0C3"/>
<name>A0A8D9P0C3_PARDI</name>
<evidence type="ECO:0008006" key="4">
    <source>
        <dbReference type="Google" id="ProtNLM"/>
    </source>
</evidence>
<protein>
    <recommendedName>
        <fullName evidence="4">DUF3575 domain-containing protein</fullName>
    </recommendedName>
</protein>
<evidence type="ECO:0000313" key="3">
    <source>
        <dbReference type="Proteomes" id="UP000095455"/>
    </source>
</evidence>
<feature type="signal peptide" evidence="1">
    <location>
        <begin position="1"/>
        <end position="25"/>
    </location>
</feature>
<dbReference type="EMBL" id="CYYK01000003">
    <property type="protein sequence ID" value="CUN88965.1"/>
    <property type="molecule type" value="Genomic_DNA"/>
</dbReference>
<gene>
    <name evidence="2" type="ORF">ERS852380_01219</name>
</gene>
<evidence type="ECO:0000256" key="1">
    <source>
        <dbReference type="SAM" id="SignalP"/>
    </source>
</evidence>
<reference evidence="2 3" key="1">
    <citation type="submission" date="2015-09" db="EMBL/GenBank/DDBJ databases">
        <authorList>
            <consortium name="Pathogen Informatics"/>
        </authorList>
    </citation>
    <scope>NUCLEOTIDE SEQUENCE [LARGE SCALE GENOMIC DNA]</scope>
    <source>
        <strain evidence="2 3">2789STDY5608822</strain>
    </source>
</reference>
<dbReference type="RefSeq" id="WP_374937508.1">
    <property type="nucleotide sequence ID" value="NZ_WKMA01000005.1"/>
</dbReference>
<comment type="caution">
    <text evidence="2">The sequence shown here is derived from an EMBL/GenBank/DDBJ whole genome shotgun (WGS) entry which is preliminary data.</text>
</comment>
<keyword evidence="1" id="KW-0732">Signal</keyword>
<accession>A0A8D9P0C3</accession>
<organism evidence="2 3">
    <name type="scientific">Parabacteroides distasonis</name>
    <dbReference type="NCBI Taxonomy" id="823"/>
    <lineage>
        <taxon>Bacteria</taxon>
        <taxon>Pseudomonadati</taxon>
        <taxon>Bacteroidota</taxon>
        <taxon>Bacteroidia</taxon>
        <taxon>Bacteroidales</taxon>
        <taxon>Tannerellaceae</taxon>
        <taxon>Parabacteroides</taxon>
    </lineage>
</organism>
<dbReference type="Proteomes" id="UP000095455">
    <property type="component" value="Unassembled WGS sequence"/>
</dbReference>